<dbReference type="VEuPathDB" id="PiroplasmaDB:TpMuguga_01g01165"/>
<dbReference type="EMBL" id="AAGK01000001">
    <property type="protein sequence ID" value="EAN34403.1"/>
    <property type="molecule type" value="Genomic_DNA"/>
</dbReference>
<dbReference type="GO" id="GO:0045025">
    <property type="term" value="C:mitochondrial degradosome"/>
    <property type="evidence" value="ECO:0007669"/>
    <property type="project" value="TreeGrafter"/>
</dbReference>
<dbReference type="Proteomes" id="UP000001949">
    <property type="component" value="Unassembled WGS sequence"/>
</dbReference>
<dbReference type="InParanoid" id="Q4N6K5"/>
<keyword evidence="12" id="KW-1185">Reference proteome</keyword>
<dbReference type="CDD" id="cd18805">
    <property type="entry name" value="SF2_C_suv3"/>
    <property type="match status" value="1"/>
</dbReference>
<evidence type="ECO:0000256" key="4">
    <source>
        <dbReference type="ARBA" id="ARBA00022801"/>
    </source>
</evidence>
<protein>
    <recommendedName>
        <fullName evidence="2">RNA helicase</fullName>
        <ecNumber evidence="2">3.6.4.13</ecNumber>
    </recommendedName>
</protein>
<dbReference type="GO" id="GO:0003724">
    <property type="term" value="F:RNA helicase activity"/>
    <property type="evidence" value="ECO:0007669"/>
    <property type="project" value="UniProtKB-EC"/>
</dbReference>
<sequence>MLLYRRVFCNLKTFGRCFTTFEKEYDKCYNLLPFTQKEKILVNNAIINLANTCNISNFDQNLRIPLFFIKNSDFRNSLISYLDKSNDFKSFFRQNLALLNENNFDEDLHLDFLKFIETFIKDNFPNVFITFNNLKHFSDFSKISNLYHNYTNFSNNTSGLCSNDVTIGRNVYLHVGPPNSGKTHDSIKALLSSGSGIYCAPLRLLAWEMFNTINNSGVKCSLLTGQELVDNGEPHVSCTVEMIPFERTFEVAVLDEMQMVGDLTRGYSWTKAFLSLNVPELHICGSKSCISITANLANIRGDKLEIFEHERLCNLKVMDKAVGLSELEPGDCVVCFSRYDAFNLRNIIESTKYSWNTLSKEECVTSIVYGLLPPETRYDQIERFNKGLTRVLVASDVIGMGVNVSIRRVIFYRLTKFDGNVSRPLTVSEVHQIAGRAGRFGISSEGFVSCVREQDLPTLREVMAQEVTQIEKAVISPPLDTIGAFYSSLKHFTGEQHSLLNITKLIGSIGRVGQGFMMCDFAQINSVSRCLEGINLPFDILKEYLMVPMGSTLVSLIVRAFAASHSLLNSVKISNIIQADFLAHNTTNSSNLNDNLDNNLDNNLDDNLDNNLCKNSEIKRLELLYEVLDIYVWLSNKFPVVYIDKTPVKELKSSLAKTLSKLVREPNEVIHEDENDLNIVKNILRPEFNN</sequence>
<organism evidence="11 12">
    <name type="scientific">Theileria parva</name>
    <name type="common">East coast fever infection agent</name>
    <dbReference type="NCBI Taxonomy" id="5875"/>
    <lineage>
        <taxon>Eukaryota</taxon>
        <taxon>Sar</taxon>
        <taxon>Alveolata</taxon>
        <taxon>Apicomplexa</taxon>
        <taxon>Aconoidasida</taxon>
        <taxon>Piroplasmida</taxon>
        <taxon>Theileriidae</taxon>
        <taxon>Theileria</taxon>
    </lineage>
</organism>
<evidence type="ECO:0000313" key="11">
    <source>
        <dbReference type="EMBL" id="EAN34403.1"/>
    </source>
</evidence>
<dbReference type="GeneID" id="3502965"/>
<comment type="subcellular location">
    <subcellularLocation>
        <location evidence="1">Mitochondrion</location>
    </subcellularLocation>
</comment>
<evidence type="ECO:0000256" key="1">
    <source>
        <dbReference type="ARBA" id="ARBA00004173"/>
    </source>
</evidence>
<dbReference type="PROSITE" id="PS51194">
    <property type="entry name" value="HELICASE_CTER"/>
    <property type="match status" value="1"/>
</dbReference>
<dbReference type="SMART" id="SM00490">
    <property type="entry name" value="HELICc"/>
    <property type="match status" value="1"/>
</dbReference>
<name>Q4N6K5_THEPA</name>
<evidence type="ECO:0000256" key="3">
    <source>
        <dbReference type="ARBA" id="ARBA00022741"/>
    </source>
</evidence>
<reference evidence="11 12" key="1">
    <citation type="journal article" date="2005" name="Science">
        <title>Genome sequence of Theileria parva, a bovine pathogen that transforms lymphocytes.</title>
        <authorList>
            <person name="Gardner M.J."/>
            <person name="Bishop R."/>
            <person name="Shah T."/>
            <person name="de Villiers E.P."/>
            <person name="Carlton J.M."/>
            <person name="Hall N."/>
            <person name="Ren Q."/>
            <person name="Paulsen I.T."/>
            <person name="Pain A."/>
            <person name="Berriman M."/>
            <person name="Wilson R.J.M."/>
            <person name="Sato S."/>
            <person name="Ralph S.A."/>
            <person name="Mann D.J."/>
            <person name="Xiong Z."/>
            <person name="Shallom S.J."/>
            <person name="Weidman J."/>
            <person name="Jiang L."/>
            <person name="Lynn J."/>
            <person name="Weaver B."/>
            <person name="Shoaibi A."/>
            <person name="Domingo A.R."/>
            <person name="Wasawo D."/>
            <person name="Crabtree J."/>
            <person name="Wortman J.R."/>
            <person name="Haas B."/>
            <person name="Angiuoli S.V."/>
            <person name="Creasy T.H."/>
            <person name="Lu C."/>
            <person name="Suh B."/>
            <person name="Silva J.C."/>
            <person name="Utterback T.R."/>
            <person name="Feldblyum T.V."/>
            <person name="Pertea M."/>
            <person name="Allen J."/>
            <person name="Nierman W.C."/>
            <person name="Taracha E.L.N."/>
            <person name="Salzberg S.L."/>
            <person name="White O.R."/>
            <person name="Fitzhugh H.A."/>
            <person name="Morzaria S."/>
            <person name="Venter J.C."/>
            <person name="Fraser C.M."/>
            <person name="Nene V."/>
        </authorList>
    </citation>
    <scope>NUCLEOTIDE SEQUENCE [LARGE SCALE GENOMIC DNA]</scope>
    <source>
        <strain evidence="11 12">Muguga</strain>
    </source>
</reference>
<feature type="domain" description="Helicase C-terminal" evidence="10">
    <location>
        <begin position="316"/>
        <end position="483"/>
    </location>
</feature>
<dbReference type="EC" id="3.6.4.13" evidence="2"/>
<dbReference type="PANTHER" id="PTHR12131:SF1">
    <property type="entry name" value="ATP-DEPENDENT RNA HELICASE SUPV3L1, MITOCHONDRIAL-RELATED"/>
    <property type="match status" value="1"/>
</dbReference>
<dbReference type="InterPro" id="IPR027417">
    <property type="entry name" value="P-loop_NTPase"/>
</dbReference>
<dbReference type="Pfam" id="PF00271">
    <property type="entry name" value="Helicase_C"/>
    <property type="match status" value="1"/>
</dbReference>
<evidence type="ECO:0000256" key="8">
    <source>
        <dbReference type="ARBA" id="ARBA00023128"/>
    </source>
</evidence>
<dbReference type="GO" id="GO:0005524">
    <property type="term" value="F:ATP binding"/>
    <property type="evidence" value="ECO:0007669"/>
    <property type="project" value="UniProtKB-KW"/>
</dbReference>
<dbReference type="AlphaFoldDB" id="Q4N6K5"/>
<dbReference type="eggNOG" id="KOG0953">
    <property type="taxonomic scope" value="Eukaryota"/>
</dbReference>
<comment type="caution">
    <text evidence="11">The sequence shown here is derived from an EMBL/GenBank/DDBJ whole genome shotgun (WGS) entry which is preliminary data.</text>
</comment>
<proteinExistence type="predicted"/>
<accession>Q4N6K5</accession>
<dbReference type="Pfam" id="PF12513">
    <property type="entry name" value="SUV3_C"/>
    <property type="match status" value="1"/>
</dbReference>
<keyword evidence="7" id="KW-0809">Transit peptide</keyword>
<evidence type="ECO:0000256" key="7">
    <source>
        <dbReference type="ARBA" id="ARBA00022946"/>
    </source>
</evidence>
<evidence type="ECO:0000256" key="9">
    <source>
        <dbReference type="ARBA" id="ARBA00047984"/>
    </source>
</evidence>
<dbReference type="Gene3D" id="1.20.58.1080">
    <property type="match status" value="1"/>
</dbReference>
<gene>
    <name evidence="11" type="ordered locus">TP01_1165</name>
</gene>
<dbReference type="InterPro" id="IPR055206">
    <property type="entry name" value="DEXQc_SUV3"/>
</dbReference>
<keyword evidence="6" id="KW-0067">ATP-binding</keyword>
<dbReference type="STRING" id="5875.Q4N6K5"/>
<dbReference type="RefSeq" id="XP_766686.1">
    <property type="nucleotide sequence ID" value="XM_761593.1"/>
</dbReference>
<dbReference type="InterPro" id="IPR001650">
    <property type="entry name" value="Helicase_C-like"/>
</dbReference>
<keyword evidence="3" id="KW-0547">Nucleotide-binding</keyword>
<dbReference type="InterPro" id="IPR022192">
    <property type="entry name" value="SUV3_C"/>
</dbReference>
<dbReference type="GO" id="GO:0016787">
    <property type="term" value="F:hydrolase activity"/>
    <property type="evidence" value="ECO:0007669"/>
    <property type="project" value="UniProtKB-KW"/>
</dbReference>
<dbReference type="KEGG" id="tpv:TP01_1165"/>
<evidence type="ECO:0000313" key="12">
    <source>
        <dbReference type="Proteomes" id="UP000001949"/>
    </source>
</evidence>
<comment type="catalytic activity">
    <reaction evidence="9">
        <text>ATP + H2O = ADP + phosphate + H(+)</text>
        <dbReference type="Rhea" id="RHEA:13065"/>
        <dbReference type="ChEBI" id="CHEBI:15377"/>
        <dbReference type="ChEBI" id="CHEBI:15378"/>
        <dbReference type="ChEBI" id="CHEBI:30616"/>
        <dbReference type="ChEBI" id="CHEBI:43474"/>
        <dbReference type="ChEBI" id="CHEBI:456216"/>
        <dbReference type="EC" id="3.6.4.13"/>
    </reaction>
</comment>
<evidence type="ECO:0000259" key="10">
    <source>
        <dbReference type="PROSITE" id="PS51194"/>
    </source>
</evidence>
<dbReference type="OMA" id="EMFNTIN"/>
<keyword evidence="5 11" id="KW-0347">Helicase</keyword>
<dbReference type="GO" id="GO:0000965">
    <property type="term" value="P:mitochondrial RNA 3'-end processing"/>
    <property type="evidence" value="ECO:0007669"/>
    <property type="project" value="TreeGrafter"/>
</dbReference>
<dbReference type="InterPro" id="IPR050699">
    <property type="entry name" value="RNA-DNA_Helicase"/>
</dbReference>
<evidence type="ECO:0000256" key="6">
    <source>
        <dbReference type="ARBA" id="ARBA00022840"/>
    </source>
</evidence>
<dbReference type="Gene3D" id="1.20.272.40">
    <property type="match status" value="1"/>
</dbReference>
<keyword evidence="8" id="KW-0496">Mitochondrion</keyword>
<evidence type="ECO:0000256" key="2">
    <source>
        <dbReference type="ARBA" id="ARBA00012552"/>
    </source>
</evidence>
<dbReference type="PANTHER" id="PTHR12131">
    <property type="entry name" value="ATP-DEPENDENT RNA AND DNA HELICASE"/>
    <property type="match status" value="1"/>
</dbReference>
<dbReference type="Pfam" id="PF22527">
    <property type="entry name" value="DEXQc_Suv3"/>
    <property type="match status" value="1"/>
</dbReference>
<dbReference type="Gene3D" id="3.40.50.300">
    <property type="entry name" value="P-loop containing nucleotide triphosphate hydrolases"/>
    <property type="match status" value="2"/>
</dbReference>
<dbReference type="CDD" id="cd17913">
    <property type="entry name" value="DEXQc_Suv3"/>
    <property type="match status" value="1"/>
</dbReference>
<keyword evidence="4" id="KW-0378">Hydrolase</keyword>
<dbReference type="SUPFAM" id="SSF52540">
    <property type="entry name" value="P-loop containing nucleoside triphosphate hydrolases"/>
    <property type="match status" value="1"/>
</dbReference>
<dbReference type="InterPro" id="IPR044774">
    <property type="entry name" value="Suv3_DEXQc"/>
</dbReference>
<evidence type="ECO:0000256" key="5">
    <source>
        <dbReference type="ARBA" id="ARBA00022806"/>
    </source>
</evidence>